<dbReference type="Pfam" id="PF05670">
    <property type="entry name" value="NFACT-R_1"/>
    <property type="match status" value="1"/>
</dbReference>
<dbReference type="GO" id="GO:0005737">
    <property type="term" value="C:cytoplasm"/>
    <property type="evidence" value="ECO:0007669"/>
    <property type="project" value="UniProtKB-SubCell"/>
</dbReference>
<sequence length="605" mass="69376">MRVVQVYDIDNKTYLFKLNRSEEKAVLLLESGIRFHTTQYDWPKNIAPSGFSMKMRKHLRNKRLEHICQIGVDRIVDLHFGSGEATYHVILELFDRGNILLTDFTYTILSVLRPHKEGDKFRFAVKEKYPIDRARQESESPSEQFLKDILLPLKEGSSVRKALLPHLEYGSSLLEHVLLMAGFSKYPIMHKDFTLPDIENLAKYCLLAEEIVYMAHKGLLSTGYIIKKKIERINQEDLLKNEEFHPYLFKQHADDLFETFDSFSSAVDEFFSNLEAQKQELKANQITDDALRKVERIREDQQSRLKELNLKQETKVTQAELITHNYKLVDAAIMAVRSALAAQMSWEGIEYLVNDAASKNDPVASIIKKLKLETNHITVLLSDSCIDSEDSERELTQMLVDIDLDLSAHANAKRYYVDKKSAAVKQQKTIESQEKALKSAHKKAMVVMKEVKTMNTISKARKTYWFEKFYWFITSENYLVIGGRDQQQNELIVKRYMRDGDIYVHADIVGASSIIIKNPTGSEVPPKTLNEAGTMAICYSAGWAAKVVCSSWWVHANQVSKTAPTGEYLTTGSFMIRGKKNYLPQSILAMGFTFLFRTDESSAVR</sequence>
<dbReference type="NCBIfam" id="NF041120">
    <property type="entry name" value="RqcH_arch"/>
    <property type="match status" value="1"/>
</dbReference>
<keyword evidence="4" id="KW-0963">Cytoplasm</keyword>
<evidence type="ECO:0000256" key="3">
    <source>
        <dbReference type="ARBA" id="ARBA00008318"/>
    </source>
</evidence>
<evidence type="ECO:0000256" key="2">
    <source>
        <dbReference type="ARBA" id="ARBA00004496"/>
    </source>
</evidence>
<dbReference type="PANTHER" id="PTHR15239:SF6">
    <property type="entry name" value="RIBOSOME QUALITY CONTROL COMPLEX SUBUNIT NEMF"/>
    <property type="match status" value="1"/>
</dbReference>
<gene>
    <name evidence="8" type="ORF">AAG570_007993</name>
</gene>
<comment type="subcellular location">
    <subcellularLocation>
        <location evidence="2">Cytoplasm</location>
    </subcellularLocation>
    <subcellularLocation>
        <location evidence="1">Nucleus</location>
    </subcellularLocation>
</comment>
<proteinExistence type="inferred from homology"/>
<name>A0ABD0YHC2_9HEMI</name>
<dbReference type="AlphaFoldDB" id="A0ABD0YHC2"/>
<accession>A0ABD0YHC2</accession>
<dbReference type="Proteomes" id="UP001558652">
    <property type="component" value="Unassembled WGS sequence"/>
</dbReference>
<feature type="domain" description="NFACT RNA-binding" evidence="7">
    <location>
        <begin position="468"/>
        <end position="578"/>
    </location>
</feature>
<comment type="similarity">
    <text evidence="3">Belongs to the NEMF family.</text>
</comment>
<dbReference type="GO" id="GO:0072344">
    <property type="term" value="P:rescue of stalled ribosome"/>
    <property type="evidence" value="ECO:0007669"/>
    <property type="project" value="UniProtKB-ARBA"/>
</dbReference>
<dbReference type="GO" id="GO:0005634">
    <property type="term" value="C:nucleus"/>
    <property type="evidence" value="ECO:0007669"/>
    <property type="project" value="UniProtKB-SubCell"/>
</dbReference>
<evidence type="ECO:0000313" key="8">
    <source>
        <dbReference type="EMBL" id="KAL1110465.1"/>
    </source>
</evidence>
<comment type="caution">
    <text evidence="8">The sequence shown here is derived from an EMBL/GenBank/DDBJ whole genome shotgun (WGS) entry which is preliminary data.</text>
</comment>
<evidence type="ECO:0000256" key="4">
    <source>
        <dbReference type="ARBA" id="ARBA00022490"/>
    </source>
</evidence>
<evidence type="ECO:0000256" key="6">
    <source>
        <dbReference type="ARBA" id="ARBA00023242"/>
    </source>
</evidence>
<dbReference type="InterPro" id="IPR008532">
    <property type="entry name" value="NFACT_RNA-bd"/>
</dbReference>
<keyword evidence="6" id="KW-0539">Nucleus</keyword>
<dbReference type="FunFam" id="2.30.310.10:FF:000001">
    <property type="entry name" value="Nuclear export mediator factor Nemf"/>
    <property type="match status" value="1"/>
</dbReference>
<evidence type="ECO:0000259" key="7">
    <source>
        <dbReference type="Pfam" id="PF05670"/>
    </source>
</evidence>
<evidence type="ECO:0000256" key="1">
    <source>
        <dbReference type="ARBA" id="ARBA00004123"/>
    </source>
</evidence>
<protein>
    <recommendedName>
        <fullName evidence="7">NFACT RNA-binding domain-containing protein</fullName>
    </recommendedName>
</protein>
<dbReference type="PANTHER" id="PTHR15239">
    <property type="entry name" value="NUCLEAR EXPORT MEDIATOR FACTOR NEMF"/>
    <property type="match status" value="1"/>
</dbReference>
<dbReference type="EMBL" id="JBFDAA010000022">
    <property type="protein sequence ID" value="KAL1110465.1"/>
    <property type="molecule type" value="Genomic_DNA"/>
</dbReference>
<dbReference type="Gene3D" id="2.30.310.10">
    <property type="entry name" value="ibrinogen binding protein from staphylococcus aureus domain"/>
    <property type="match status" value="1"/>
</dbReference>
<dbReference type="InterPro" id="IPR051608">
    <property type="entry name" value="RQC_Subunit_NEMF"/>
</dbReference>
<keyword evidence="9" id="KW-1185">Reference proteome</keyword>
<evidence type="ECO:0000313" key="9">
    <source>
        <dbReference type="Proteomes" id="UP001558652"/>
    </source>
</evidence>
<organism evidence="8 9">
    <name type="scientific">Ranatra chinensis</name>
    <dbReference type="NCBI Taxonomy" id="642074"/>
    <lineage>
        <taxon>Eukaryota</taxon>
        <taxon>Metazoa</taxon>
        <taxon>Ecdysozoa</taxon>
        <taxon>Arthropoda</taxon>
        <taxon>Hexapoda</taxon>
        <taxon>Insecta</taxon>
        <taxon>Pterygota</taxon>
        <taxon>Neoptera</taxon>
        <taxon>Paraneoptera</taxon>
        <taxon>Hemiptera</taxon>
        <taxon>Heteroptera</taxon>
        <taxon>Panheteroptera</taxon>
        <taxon>Nepomorpha</taxon>
        <taxon>Nepidae</taxon>
        <taxon>Ranatrinae</taxon>
        <taxon>Ranatra</taxon>
    </lineage>
</organism>
<reference evidence="8 9" key="1">
    <citation type="submission" date="2024-07" db="EMBL/GenBank/DDBJ databases">
        <title>Chromosome-level genome assembly of the water stick insect Ranatra chinensis (Heteroptera: Nepidae).</title>
        <authorList>
            <person name="Liu X."/>
        </authorList>
    </citation>
    <scope>NUCLEOTIDE SEQUENCE [LARGE SCALE GENOMIC DNA]</scope>
    <source>
        <strain evidence="8">Cailab_2021Rc</strain>
        <tissue evidence="8">Muscle</tissue>
    </source>
</reference>
<dbReference type="Pfam" id="PF05833">
    <property type="entry name" value="NFACT_N"/>
    <property type="match status" value="1"/>
</dbReference>
<evidence type="ECO:0000256" key="5">
    <source>
        <dbReference type="ARBA" id="ARBA00023054"/>
    </source>
</evidence>
<keyword evidence="5" id="KW-0175">Coiled coil</keyword>